<organism evidence="2 3">
    <name type="scientific">Necator americanus</name>
    <name type="common">Human hookworm</name>
    <dbReference type="NCBI Taxonomy" id="51031"/>
    <lineage>
        <taxon>Eukaryota</taxon>
        <taxon>Metazoa</taxon>
        <taxon>Ecdysozoa</taxon>
        <taxon>Nematoda</taxon>
        <taxon>Chromadorea</taxon>
        <taxon>Rhabditida</taxon>
        <taxon>Rhabditina</taxon>
        <taxon>Rhabditomorpha</taxon>
        <taxon>Strongyloidea</taxon>
        <taxon>Ancylostomatidae</taxon>
        <taxon>Bunostominae</taxon>
        <taxon>Necator</taxon>
    </lineage>
</organism>
<feature type="region of interest" description="Disordered" evidence="1">
    <location>
        <begin position="361"/>
        <end position="380"/>
    </location>
</feature>
<feature type="region of interest" description="Disordered" evidence="1">
    <location>
        <begin position="407"/>
        <end position="431"/>
    </location>
</feature>
<sequence>MTVTVCLTYVNGRSSSSLPRLRGIIDATSLSDRFDYVLTRNIPQSDIRKPRAVWGVALTTVQFSALRCGSRRGTEEYLLNRKSNRKGLKSEGSRTNFRQNVSIRVGVRTKKKLSDADSFTNCIQDAARETLPLLLLRKKACRFKLEETTWPKAAVLNWCEERGPEFHSAWIGSSDEKKGFAGCGTANMKFRQSLAEDQEGWAELYPKTAHLGEDSGLKVLDEGQLCEQAGFRKGFSTIDQTHTVSKLTEVSRKYKMPLCLTFIDLKKAFDSVETEAVVEALDNQGVPTQYIKKTNNTRLRARLFNATVFLALTYASEAWAFRKQEENTEGKIRWAGHVMRFNDNRWTRAVSDWVPRDINALQEDRRPDGQTSSRSPSKKSMILFVSHAKEGTTGLLWHAIGTNGRITGTRSTSSKINGSQGDQGERTPKFV</sequence>
<evidence type="ECO:0008006" key="4">
    <source>
        <dbReference type="Google" id="ProtNLM"/>
    </source>
</evidence>
<evidence type="ECO:0000313" key="2">
    <source>
        <dbReference type="EMBL" id="KAK6742845.1"/>
    </source>
</evidence>
<dbReference type="PANTHER" id="PTHR47027:SF20">
    <property type="entry name" value="REVERSE TRANSCRIPTASE-LIKE PROTEIN WITH RNA-DIRECTED DNA POLYMERASE DOMAIN"/>
    <property type="match status" value="1"/>
</dbReference>
<accession>A0ABR1CZF9</accession>
<evidence type="ECO:0000313" key="3">
    <source>
        <dbReference type="Proteomes" id="UP001303046"/>
    </source>
</evidence>
<feature type="compositionally biased region" description="Polar residues" evidence="1">
    <location>
        <begin position="407"/>
        <end position="422"/>
    </location>
</feature>
<keyword evidence="3" id="KW-1185">Reference proteome</keyword>
<gene>
    <name evidence="2" type="primary">Necator_chrIII.g10998</name>
    <name evidence="2" type="ORF">RB195_010233</name>
</gene>
<protein>
    <recommendedName>
        <fullName evidence="4">Reverse transcriptase domain-containing protein</fullName>
    </recommendedName>
</protein>
<reference evidence="2 3" key="1">
    <citation type="submission" date="2023-08" db="EMBL/GenBank/DDBJ databases">
        <title>A Necator americanus chromosomal reference genome.</title>
        <authorList>
            <person name="Ilik V."/>
            <person name="Petrzelkova K.J."/>
            <person name="Pardy F."/>
            <person name="Fuh T."/>
            <person name="Niatou-Singa F.S."/>
            <person name="Gouil Q."/>
            <person name="Baker L."/>
            <person name="Ritchie M.E."/>
            <person name="Jex A.R."/>
            <person name="Gazzola D."/>
            <person name="Li H."/>
            <person name="Toshio Fujiwara R."/>
            <person name="Zhan B."/>
            <person name="Aroian R.V."/>
            <person name="Pafco B."/>
            <person name="Schwarz E.M."/>
        </authorList>
    </citation>
    <scope>NUCLEOTIDE SEQUENCE [LARGE SCALE GENOMIC DNA]</scope>
    <source>
        <strain evidence="2 3">Aroian</strain>
        <tissue evidence="2">Whole animal</tissue>
    </source>
</reference>
<proteinExistence type="predicted"/>
<name>A0ABR1CZF9_NECAM</name>
<dbReference type="Proteomes" id="UP001303046">
    <property type="component" value="Unassembled WGS sequence"/>
</dbReference>
<dbReference type="PANTHER" id="PTHR47027">
    <property type="entry name" value="REVERSE TRANSCRIPTASE DOMAIN-CONTAINING PROTEIN"/>
    <property type="match status" value="1"/>
</dbReference>
<dbReference type="EMBL" id="JAVFWL010000003">
    <property type="protein sequence ID" value="KAK6742845.1"/>
    <property type="molecule type" value="Genomic_DNA"/>
</dbReference>
<evidence type="ECO:0000256" key="1">
    <source>
        <dbReference type="SAM" id="MobiDB-lite"/>
    </source>
</evidence>
<comment type="caution">
    <text evidence="2">The sequence shown here is derived from an EMBL/GenBank/DDBJ whole genome shotgun (WGS) entry which is preliminary data.</text>
</comment>